<keyword evidence="5" id="KW-1185">Reference proteome</keyword>
<reference evidence="4 5" key="1">
    <citation type="submission" date="2021-01" db="EMBL/GenBank/DDBJ databases">
        <title>Whole genome shotgun sequence of Plantactinospora mayteni NBRC 109088.</title>
        <authorList>
            <person name="Komaki H."/>
            <person name="Tamura T."/>
        </authorList>
    </citation>
    <scope>NUCLEOTIDE SEQUENCE [LARGE SCALE GENOMIC DNA]</scope>
    <source>
        <strain evidence="4 5">NBRC 109088</strain>
    </source>
</reference>
<dbReference type="Proteomes" id="UP000621500">
    <property type="component" value="Unassembled WGS sequence"/>
</dbReference>
<dbReference type="InterPro" id="IPR002938">
    <property type="entry name" value="FAD-bd"/>
</dbReference>
<dbReference type="SUPFAM" id="SSF51905">
    <property type="entry name" value="FAD/NAD(P)-binding domain"/>
    <property type="match status" value="1"/>
</dbReference>
<accession>A0ABQ4F4F7</accession>
<comment type="caution">
    <text evidence="4">The sequence shown here is derived from an EMBL/GenBank/DDBJ whole genome shotgun (WGS) entry which is preliminary data.</text>
</comment>
<feature type="domain" description="FAD-binding" evidence="3">
    <location>
        <begin position="280"/>
        <end position="318"/>
    </location>
</feature>
<feature type="domain" description="FAD-binding" evidence="3">
    <location>
        <begin position="4"/>
        <end position="166"/>
    </location>
</feature>
<proteinExistence type="predicted"/>
<evidence type="ECO:0000313" key="4">
    <source>
        <dbReference type="EMBL" id="GIH01773.1"/>
    </source>
</evidence>
<dbReference type="EMBL" id="BONX01000084">
    <property type="protein sequence ID" value="GIH01773.1"/>
    <property type="molecule type" value="Genomic_DNA"/>
</dbReference>
<dbReference type="RefSeq" id="WP_239314177.1">
    <property type="nucleotide sequence ID" value="NZ_BAAAZQ010000050.1"/>
</dbReference>
<keyword evidence="1" id="KW-0560">Oxidoreductase</keyword>
<dbReference type="Pfam" id="PF01494">
    <property type="entry name" value="FAD_binding_3"/>
    <property type="match status" value="2"/>
</dbReference>
<evidence type="ECO:0000256" key="2">
    <source>
        <dbReference type="ARBA" id="ARBA00023033"/>
    </source>
</evidence>
<dbReference type="InterPro" id="IPR036188">
    <property type="entry name" value="FAD/NAD-bd_sf"/>
</dbReference>
<keyword evidence="2" id="KW-0503">Monooxygenase</keyword>
<dbReference type="PANTHER" id="PTHR13789:SF309">
    <property type="entry name" value="PUTATIVE (AFU_ORTHOLOGUE AFUA_6G14510)-RELATED"/>
    <property type="match status" value="1"/>
</dbReference>
<evidence type="ECO:0000313" key="5">
    <source>
        <dbReference type="Proteomes" id="UP000621500"/>
    </source>
</evidence>
<evidence type="ECO:0000256" key="1">
    <source>
        <dbReference type="ARBA" id="ARBA00023002"/>
    </source>
</evidence>
<gene>
    <name evidence="4" type="ORF">Pma05_83450</name>
</gene>
<protein>
    <submittedName>
        <fullName evidence="4">FAD-dependent oxidoreductase</fullName>
    </submittedName>
</protein>
<evidence type="ECO:0000259" key="3">
    <source>
        <dbReference type="Pfam" id="PF01494"/>
    </source>
</evidence>
<dbReference type="Gene3D" id="3.50.50.60">
    <property type="entry name" value="FAD/NAD(P)-binding domain"/>
    <property type="match status" value="1"/>
</dbReference>
<dbReference type="InterPro" id="IPR050493">
    <property type="entry name" value="FAD-dep_Monooxygenase_BioMet"/>
</dbReference>
<organism evidence="4 5">
    <name type="scientific">Plantactinospora mayteni</name>
    <dbReference type="NCBI Taxonomy" id="566021"/>
    <lineage>
        <taxon>Bacteria</taxon>
        <taxon>Bacillati</taxon>
        <taxon>Actinomycetota</taxon>
        <taxon>Actinomycetes</taxon>
        <taxon>Micromonosporales</taxon>
        <taxon>Micromonosporaceae</taxon>
        <taxon>Plantactinospora</taxon>
    </lineage>
</organism>
<dbReference type="PRINTS" id="PR00420">
    <property type="entry name" value="RNGMNOXGNASE"/>
</dbReference>
<sequence>MTYTALIVGGGISGTLSAIALRKAGIGSVVYEAYDRTADNVGAFLTLAVNALDALRALDFDVRDLGFGTPRMTITSGSGRKLGELPFGAALPDGTVSRTIKRAELYQALRERAVRCGVHIEYGKRLVDAECTGDGVLARFADGSTAEGDLLIGADGLRSRTREIIDPSAPRVRYTGLLTTGGYAHGVSAGFEPGVMNAIFGKRCFFAYTAHPNGEVWWAANPARAVEPTPAELAAIGPEEWRAWLIDQFRHDRGPALGIVAASETIFPGWNTYDLPAVPKWHNDRMIIIGDAAHATAPSIGQGAAMAIEDSVVLAKCLRDSPDITVGFGGHARLRRERVERVVEQGKRTGDWKALGPIARMPRDLIMAMALKRTARTGNDPSRWIYEHHIDWNEPALSGS</sequence>
<dbReference type="PANTHER" id="PTHR13789">
    <property type="entry name" value="MONOOXYGENASE"/>
    <property type="match status" value="1"/>
</dbReference>
<name>A0ABQ4F4F7_9ACTN</name>